<dbReference type="InterPro" id="IPR050504">
    <property type="entry name" value="IgSF_BTN/MOG"/>
</dbReference>
<dbReference type="PANTHER" id="PTHR24100:SF151">
    <property type="entry name" value="ICOS LIGAND"/>
    <property type="match status" value="1"/>
</dbReference>
<dbReference type="Gene3D" id="2.60.40.10">
    <property type="entry name" value="Immunoglobulins"/>
    <property type="match status" value="1"/>
</dbReference>
<keyword evidence="7" id="KW-0812">Transmembrane</keyword>
<dbReference type="SMART" id="SM00409">
    <property type="entry name" value="IG"/>
    <property type="match status" value="1"/>
</dbReference>
<dbReference type="GO" id="GO:0001817">
    <property type="term" value="P:regulation of cytokine production"/>
    <property type="evidence" value="ECO:0007669"/>
    <property type="project" value="TreeGrafter"/>
</dbReference>
<accession>A0A9Y4U0G1</accession>
<evidence type="ECO:0000256" key="5">
    <source>
        <dbReference type="ARBA" id="ARBA00023180"/>
    </source>
</evidence>
<keyword evidence="5" id="KW-0325">Glycoprotein</keyword>
<dbReference type="GeneID" id="103371998"/>
<dbReference type="SUPFAM" id="SSF48726">
    <property type="entry name" value="Immunoglobulin"/>
    <property type="match status" value="1"/>
</dbReference>
<dbReference type="PANTHER" id="PTHR24100">
    <property type="entry name" value="BUTYROPHILIN"/>
    <property type="match status" value="1"/>
</dbReference>
<feature type="signal peptide" evidence="8">
    <location>
        <begin position="1"/>
        <end position="29"/>
    </location>
</feature>
<name>A0A9Y4U0G1_9TELE</name>
<dbReference type="Pfam" id="PF07686">
    <property type="entry name" value="V-set"/>
    <property type="match status" value="1"/>
</dbReference>
<evidence type="ECO:0000256" key="6">
    <source>
        <dbReference type="ARBA" id="ARBA00023319"/>
    </source>
</evidence>
<evidence type="ECO:0000256" key="1">
    <source>
        <dbReference type="ARBA" id="ARBA00004370"/>
    </source>
</evidence>
<feature type="chain" id="PRO_5041335668" evidence="8">
    <location>
        <begin position="30"/>
        <end position="284"/>
    </location>
</feature>
<evidence type="ECO:0000256" key="2">
    <source>
        <dbReference type="ARBA" id="ARBA00022729"/>
    </source>
</evidence>
<keyword evidence="4" id="KW-1015">Disulfide bond</keyword>
<dbReference type="AlphaFoldDB" id="A0A9Y4U0G1"/>
<feature type="domain" description="Ig-like" evidence="9">
    <location>
        <begin position="31"/>
        <end position="141"/>
    </location>
</feature>
<gene>
    <name evidence="11" type="primary">LOC103371998</name>
</gene>
<keyword evidence="3 7" id="KW-0472">Membrane</keyword>
<dbReference type="Proteomes" id="UP000694891">
    <property type="component" value="Unplaced"/>
</dbReference>
<evidence type="ECO:0000256" key="3">
    <source>
        <dbReference type="ARBA" id="ARBA00023136"/>
    </source>
</evidence>
<dbReference type="PROSITE" id="PS50835">
    <property type="entry name" value="IG_LIKE"/>
    <property type="match status" value="1"/>
</dbReference>
<keyword evidence="7" id="KW-1133">Transmembrane helix</keyword>
<dbReference type="InterPro" id="IPR007110">
    <property type="entry name" value="Ig-like_dom"/>
</dbReference>
<dbReference type="FunFam" id="2.60.40.10:FF:000142">
    <property type="entry name" value="V-set domain-containing T-cell activation inhibitor 1"/>
    <property type="match status" value="1"/>
</dbReference>
<dbReference type="InterPro" id="IPR013783">
    <property type="entry name" value="Ig-like_fold"/>
</dbReference>
<keyword evidence="6" id="KW-0393">Immunoglobulin domain</keyword>
<evidence type="ECO:0000256" key="8">
    <source>
        <dbReference type="SAM" id="SignalP"/>
    </source>
</evidence>
<keyword evidence="2 8" id="KW-0732">Signal</keyword>
<keyword evidence="10" id="KW-1185">Reference proteome</keyword>
<dbReference type="GO" id="GO:1903037">
    <property type="term" value="P:regulation of leukocyte cell-cell adhesion"/>
    <property type="evidence" value="ECO:0007669"/>
    <property type="project" value="UniProtKB-ARBA"/>
</dbReference>
<sequence>MFTNKRSFKELNPTLSLWTVTLCSALVLSAPLDGQLQVVGPAQPITAVLGDDIILPCCLEPAADVQDKTILWSDPDLKLDPLNPQRGVEYVHLYRNRKEVPDMQITSYFGRTTLFEDELKRGNISLKITNVTMEDQGRYRCFIPKLKSRANAAIVQLVVVPNVVETSTKPPLDLRNLQTPDPLDDTRPDGGFPILALVIPLVIILLFIVVGIVAYFLRRKVKKKNLSDKDAAQKEPLGPEVPCSGAVGGDTLCFLCPPEAPDRGCCEASDPLMDFISQRPAVKV</sequence>
<evidence type="ECO:0000313" key="10">
    <source>
        <dbReference type="Proteomes" id="UP000694891"/>
    </source>
</evidence>
<organism evidence="10 11">
    <name type="scientific">Stegastes partitus</name>
    <name type="common">bicolor damselfish</name>
    <dbReference type="NCBI Taxonomy" id="144197"/>
    <lineage>
        <taxon>Eukaryota</taxon>
        <taxon>Metazoa</taxon>
        <taxon>Chordata</taxon>
        <taxon>Craniata</taxon>
        <taxon>Vertebrata</taxon>
        <taxon>Euteleostomi</taxon>
        <taxon>Actinopterygii</taxon>
        <taxon>Neopterygii</taxon>
        <taxon>Teleostei</taxon>
        <taxon>Neoteleostei</taxon>
        <taxon>Acanthomorphata</taxon>
        <taxon>Ovalentaria</taxon>
        <taxon>Pomacentridae</taxon>
        <taxon>Stegastes</taxon>
    </lineage>
</organism>
<comment type="subcellular location">
    <subcellularLocation>
        <location evidence="1">Membrane</location>
    </subcellularLocation>
</comment>
<evidence type="ECO:0000259" key="9">
    <source>
        <dbReference type="PROSITE" id="PS50835"/>
    </source>
</evidence>
<dbReference type="InterPro" id="IPR013106">
    <property type="entry name" value="Ig_V-set"/>
</dbReference>
<dbReference type="InterPro" id="IPR036179">
    <property type="entry name" value="Ig-like_dom_sf"/>
</dbReference>
<evidence type="ECO:0000256" key="7">
    <source>
        <dbReference type="SAM" id="Phobius"/>
    </source>
</evidence>
<evidence type="ECO:0000256" key="4">
    <source>
        <dbReference type="ARBA" id="ARBA00023157"/>
    </source>
</evidence>
<proteinExistence type="predicted"/>
<evidence type="ECO:0000313" key="11">
    <source>
        <dbReference type="RefSeq" id="XP_008299725.1"/>
    </source>
</evidence>
<feature type="transmembrane region" description="Helical" evidence="7">
    <location>
        <begin position="192"/>
        <end position="217"/>
    </location>
</feature>
<dbReference type="RefSeq" id="XP_008299725.1">
    <property type="nucleotide sequence ID" value="XM_008301503.1"/>
</dbReference>
<dbReference type="GO" id="GO:0050852">
    <property type="term" value="P:T cell receptor signaling pathway"/>
    <property type="evidence" value="ECO:0007669"/>
    <property type="project" value="TreeGrafter"/>
</dbReference>
<dbReference type="GO" id="GO:0005102">
    <property type="term" value="F:signaling receptor binding"/>
    <property type="evidence" value="ECO:0007669"/>
    <property type="project" value="TreeGrafter"/>
</dbReference>
<reference evidence="11" key="1">
    <citation type="submission" date="2025-08" db="UniProtKB">
        <authorList>
            <consortium name="RefSeq"/>
        </authorList>
    </citation>
    <scope>IDENTIFICATION</scope>
</reference>
<dbReference type="InterPro" id="IPR003599">
    <property type="entry name" value="Ig_sub"/>
</dbReference>
<dbReference type="GO" id="GO:0050863">
    <property type="term" value="P:regulation of T cell activation"/>
    <property type="evidence" value="ECO:0007669"/>
    <property type="project" value="UniProtKB-ARBA"/>
</dbReference>
<protein>
    <submittedName>
        <fullName evidence="11">Myelin-oligodendrocyte glycoprotein-like</fullName>
    </submittedName>
</protein>
<dbReference type="GO" id="GO:0009897">
    <property type="term" value="C:external side of plasma membrane"/>
    <property type="evidence" value="ECO:0007669"/>
    <property type="project" value="TreeGrafter"/>
</dbReference>